<evidence type="ECO:0008006" key="4">
    <source>
        <dbReference type="Google" id="ProtNLM"/>
    </source>
</evidence>
<evidence type="ECO:0000313" key="2">
    <source>
        <dbReference type="EMBL" id="MBA0728277.1"/>
    </source>
</evidence>
<gene>
    <name evidence="2" type="ORF">Golax_001189</name>
</gene>
<feature type="region of interest" description="Disordered" evidence="1">
    <location>
        <begin position="137"/>
        <end position="160"/>
    </location>
</feature>
<dbReference type="AlphaFoldDB" id="A0A7J9AW16"/>
<dbReference type="EMBL" id="JABEZV010000013">
    <property type="protein sequence ID" value="MBA0728277.1"/>
    <property type="molecule type" value="Genomic_DNA"/>
</dbReference>
<proteinExistence type="predicted"/>
<evidence type="ECO:0000256" key="1">
    <source>
        <dbReference type="SAM" id="MobiDB-lite"/>
    </source>
</evidence>
<comment type="caution">
    <text evidence="2">The sequence shown here is derived from an EMBL/GenBank/DDBJ whole genome shotgun (WGS) entry which is preliminary data.</text>
</comment>
<accession>A0A7J9AW16</accession>
<name>A0A7J9AW16_9ROSI</name>
<organism evidence="2 3">
    <name type="scientific">Gossypium laxum</name>
    <dbReference type="NCBI Taxonomy" id="34288"/>
    <lineage>
        <taxon>Eukaryota</taxon>
        <taxon>Viridiplantae</taxon>
        <taxon>Streptophyta</taxon>
        <taxon>Embryophyta</taxon>
        <taxon>Tracheophyta</taxon>
        <taxon>Spermatophyta</taxon>
        <taxon>Magnoliopsida</taxon>
        <taxon>eudicotyledons</taxon>
        <taxon>Gunneridae</taxon>
        <taxon>Pentapetalae</taxon>
        <taxon>rosids</taxon>
        <taxon>malvids</taxon>
        <taxon>Malvales</taxon>
        <taxon>Malvaceae</taxon>
        <taxon>Malvoideae</taxon>
        <taxon>Gossypium</taxon>
    </lineage>
</organism>
<sequence length="160" mass="18874">MEAELANLNLKDKDEESFQFDKDRDRTKEDYLFCLVRKALTDCVVHFPSLKITLADLWHPLRGVLITDIWEKRYLLCFFYEVDIKWVLGGSKEGGNPLGMDVDKRSKGKSFDANKTVNSYQNRWVEMELWLNRENGDRQTKSNYEDSPIKQCDGKKRQRT</sequence>
<reference evidence="2 3" key="1">
    <citation type="journal article" date="2019" name="Genome Biol. Evol.">
        <title>Insights into the evolution of the New World diploid cottons (Gossypium, subgenus Houzingenia) based on genome sequencing.</title>
        <authorList>
            <person name="Grover C.E."/>
            <person name="Arick M.A. 2nd"/>
            <person name="Thrash A."/>
            <person name="Conover J.L."/>
            <person name="Sanders W.S."/>
            <person name="Peterson D.G."/>
            <person name="Frelichowski J.E."/>
            <person name="Scheffler J.A."/>
            <person name="Scheffler B.E."/>
            <person name="Wendel J.F."/>
        </authorList>
    </citation>
    <scope>NUCLEOTIDE SEQUENCE [LARGE SCALE GENOMIC DNA]</scope>
    <source>
        <strain evidence="2">4</strain>
        <tissue evidence="2">Leaf</tissue>
    </source>
</reference>
<protein>
    <recommendedName>
        <fullName evidence="4">DUF4283 domain-containing protein</fullName>
    </recommendedName>
</protein>
<evidence type="ECO:0000313" key="3">
    <source>
        <dbReference type="Proteomes" id="UP000593574"/>
    </source>
</evidence>
<dbReference type="Proteomes" id="UP000593574">
    <property type="component" value="Unassembled WGS sequence"/>
</dbReference>
<keyword evidence="3" id="KW-1185">Reference proteome</keyword>